<protein>
    <submittedName>
        <fullName evidence="2">Uncharacterized protein</fullName>
    </submittedName>
</protein>
<dbReference type="InterPro" id="IPR014710">
    <property type="entry name" value="RmlC-like_jellyroll"/>
</dbReference>
<keyword evidence="3" id="KW-1185">Reference proteome</keyword>
<proteinExistence type="predicted"/>
<gene>
    <name evidence="2" type="ORF">MYCFIDRAFT_179295</name>
</gene>
<evidence type="ECO:0000313" key="3">
    <source>
        <dbReference type="Proteomes" id="UP000016932"/>
    </source>
</evidence>
<evidence type="ECO:0000313" key="2">
    <source>
        <dbReference type="EMBL" id="EME77812.1"/>
    </source>
</evidence>
<dbReference type="Gene3D" id="2.60.120.10">
    <property type="entry name" value="Jelly Rolls"/>
    <property type="match status" value="1"/>
</dbReference>
<dbReference type="CDD" id="cd02208">
    <property type="entry name" value="cupin_RmlC-like"/>
    <property type="match status" value="1"/>
</dbReference>
<organism evidence="2 3">
    <name type="scientific">Pseudocercospora fijiensis (strain CIRAD86)</name>
    <name type="common">Black leaf streak disease fungus</name>
    <name type="synonym">Mycosphaerella fijiensis</name>
    <dbReference type="NCBI Taxonomy" id="383855"/>
    <lineage>
        <taxon>Eukaryota</taxon>
        <taxon>Fungi</taxon>
        <taxon>Dikarya</taxon>
        <taxon>Ascomycota</taxon>
        <taxon>Pezizomycotina</taxon>
        <taxon>Dothideomycetes</taxon>
        <taxon>Dothideomycetidae</taxon>
        <taxon>Mycosphaerellales</taxon>
        <taxon>Mycosphaerellaceae</taxon>
        <taxon>Pseudocercospora</taxon>
    </lineage>
</organism>
<name>M3AK39_PSEFD</name>
<evidence type="ECO:0000256" key="1">
    <source>
        <dbReference type="SAM" id="MobiDB-lite"/>
    </source>
</evidence>
<dbReference type="InterPro" id="IPR011051">
    <property type="entry name" value="RmlC_Cupin_sf"/>
</dbReference>
<dbReference type="Proteomes" id="UP000016932">
    <property type="component" value="Unassembled WGS sequence"/>
</dbReference>
<dbReference type="EMBL" id="KB446564">
    <property type="protein sequence ID" value="EME77812.1"/>
    <property type="molecule type" value="Genomic_DNA"/>
</dbReference>
<dbReference type="OrthoDB" id="9976870at2759"/>
<dbReference type="VEuPathDB" id="FungiDB:MYCFIDRAFT_179295"/>
<dbReference type="RefSeq" id="XP_007931580.1">
    <property type="nucleotide sequence ID" value="XM_007933389.1"/>
</dbReference>
<feature type="region of interest" description="Disordered" evidence="1">
    <location>
        <begin position="191"/>
        <end position="217"/>
    </location>
</feature>
<dbReference type="KEGG" id="pfj:MYCFIDRAFT_179295"/>
<dbReference type="GeneID" id="19334096"/>
<dbReference type="SUPFAM" id="SSF51182">
    <property type="entry name" value="RmlC-like cupins"/>
    <property type="match status" value="1"/>
</dbReference>
<dbReference type="eggNOG" id="ENOG502SCP9">
    <property type="taxonomic scope" value="Eukaryota"/>
</dbReference>
<dbReference type="AlphaFoldDB" id="M3AK39"/>
<dbReference type="HOGENOM" id="CLU_717906_0_0_1"/>
<sequence length="385" mass="42080">MQAKQSIWPSYAPPLQYAGGSGHLPPYDDRASSLWPIPSLNPTLIINLLGVQIDPLLLSGRIRIQTLEIFVIRGSLQRNVEIFVIGIVLSVSYTKAIQLPRPQTDLSPYAAGPPVQPRETAFVWYLAHSISSNGGTPAIVRSTAQHALFHEAGSTADEDIDSRNFDIRRRPVKSMVQAQCRLCFDPNHSARDGVSATSTNSSGPSTPNSALGPPLHYHHSQDETFQVTAGRAAFYTYQPRSEGLWDIFAPLSSYTCKVEVAGPEQSVLIPKGVVHTFRNASSEDVLELEFALSPTLSSLTTTGLTNEEIFFRNSWSYRQDCAKAAVGRSLLQAVCFSWQGGVVVMLPGCGRLLSRILGAIGALFGRYVMGYQSSYDEYAPMKQGN</sequence>
<feature type="compositionally biased region" description="Low complexity" evidence="1">
    <location>
        <begin position="195"/>
        <end position="210"/>
    </location>
</feature>
<reference evidence="2 3" key="1">
    <citation type="journal article" date="2012" name="PLoS Pathog.">
        <title>Diverse lifestyles and strategies of plant pathogenesis encoded in the genomes of eighteen Dothideomycetes fungi.</title>
        <authorList>
            <person name="Ohm R.A."/>
            <person name="Feau N."/>
            <person name="Henrissat B."/>
            <person name="Schoch C.L."/>
            <person name="Horwitz B.A."/>
            <person name="Barry K.W."/>
            <person name="Condon B.J."/>
            <person name="Copeland A.C."/>
            <person name="Dhillon B."/>
            <person name="Glaser F."/>
            <person name="Hesse C.N."/>
            <person name="Kosti I."/>
            <person name="LaButti K."/>
            <person name="Lindquist E.A."/>
            <person name="Lucas S."/>
            <person name="Salamov A.A."/>
            <person name="Bradshaw R.E."/>
            <person name="Ciuffetti L."/>
            <person name="Hamelin R.C."/>
            <person name="Kema G.H.J."/>
            <person name="Lawrence C."/>
            <person name="Scott J.A."/>
            <person name="Spatafora J.W."/>
            <person name="Turgeon B.G."/>
            <person name="de Wit P.J.G.M."/>
            <person name="Zhong S."/>
            <person name="Goodwin S.B."/>
            <person name="Grigoriev I.V."/>
        </authorList>
    </citation>
    <scope>NUCLEOTIDE SEQUENCE [LARGE SCALE GENOMIC DNA]</scope>
    <source>
        <strain evidence="2 3">CIRAD86</strain>
    </source>
</reference>
<accession>M3AK39</accession>